<dbReference type="InterPro" id="IPR010753">
    <property type="entry name" value="DUF1330"/>
</dbReference>
<dbReference type="InterPro" id="IPR011008">
    <property type="entry name" value="Dimeric_a/b-barrel"/>
</dbReference>
<dbReference type="Proteomes" id="UP000516028">
    <property type="component" value="Chromosome"/>
</dbReference>
<gene>
    <name evidence="2" type="ORF">H9K75_22335</name>
</gene>
<protein>
    <submittedName>
        <fullName evidence="2">DUF1330 domain-containing protein</fullName>
    </submittedName>
</protein>
<dbReference type="Gene3D" id="3.30.70.100">
    <property type="match status" value="1"/>
</dbReference>
<accession>A0A7H0GJX3</accession>
<dbReference type="Pfam" id="PF07045">
    <property type="entry name" value="DUF1330"/>
    <property type="match status" value="1"/>
</dbReference>
<sequence length="100" mass="10889">MDERLRAGIHRRGRSVKLRPYAAGAPATIAAHGGKYLIRNGAKELREGTLPADRLVVLEFPSVAQARAWYESPEYQALVPIRQGASKGSLMIVEGFGEVS</sequence>
<evidence type="ECO:0000313" key="3">
    <source>
        <dbReference type="Proteomes" id="UP000516028"/>
    </source>
</evidence>
<evidence type="ECO:0000259" key="1">
    <source>
        <dbReference type="Pfam" id="PF07045"/>
    </source>
</evidence>
<dbReference type="PANTHER" id="PTHR41521">
    <property type="match status" value="1"/>
</dbReference>
<proteinExistence type="predicted"/>
<dbReference type="AlphaFoldDB" id="A0A7H0GJX3"/>
<dbReference type="EMBL" id="CP060783">
    <property type="protein sequence ID" value="QNP48589.1"/>
    <property type="molecule type" value="Genomic_DNA"/>
</dbReference>
<dbReference type="RefSeq" id="WP_187724185.1">
    <property type="nucleotide sequence ID" value="NZ_CP060783.1"/>
</dbReference>
<dbReference type="PANTHER" id="PTHR41521:SF4">
    <property type="entry name" value="BLR0684 PROTEIN"/>
    <property type="match status" value="1"/>
</dbReference>
<name>A0A7H0GJX3_9BURK</name>
<reference evidence="2 3" key="1">
    <citation type="submission" date="2020-08" db="EMBL/GenBank/DDBJ databases">
        <title>Genome sequence of Diaphorobacter aerolatus KACC 16536T.</title>
        <authorList>
            <person name="Hyun D.-W."/>
            <person name="Bae J.-W."/>
        </authorList>
    </citation>
    <scope>NUCLEOTIDE SEQUENCE [LARGE SCALE GENOMIC DNA]</scope>
    <source>
        <strain evidence="2 3">KACC 16536</strain>
    </source>
</reference>
<organism evidence="2 3">
    <name type="scientific">Diaphorobacter aerolatus</name>
    <dbReference type="NCBI Taxonomy" id="1288495"/>
    <lineage>
        <taxon>Bacteria</taxon>
        <taxon>Pseudomonadati</taxon>
        <taxon>Pseudomonadota</taxon>
        <taxon>Betaproteobacteria</taxon>
        <taxon>Burkholderiales</taxon>
        <taxon>Comamonadaceae</taxon>
        <taxon>Diaphorobacter</taxon>
    </lineage>
</organism>
<dbReference type="KEGG" id="daer:H9K75_22335"/>
<evidence type="ECO:0000313" key="2">
    <source>
        <dbReference type="EMBL" id="QNP48589.1"/>
    </source>
</evidence>
<keyword evidence="3" id="KW-1185">Reference proteome</keyword>
<dbReference type="SUPFAM" id="SSF54909">
    <property type="entry name" value="Dimeric alpha+beta barrel"/>
    <property type="match status" value="1"/>
</dbReference>
<feature type="domain" description="DUF1330" evidence="1">
    <location>
        <begin position="17"/>
        <end position="96"/>
    </location>
</feature>